<sequence length="195" mass="20959">MPQGGALRDAALRHLARFGTTRASLLRVLDRRIARWAREQAVLGAPPDRIAADAARAREEARGVADALVRDGVLDDAAFAASRARSLHRSGRSRRAIGAHLAAKGVEADTVDALLEDDADAELDAAVAFARRRKVGPFARAEAEGEQEGEQTDARHDPRILAAFARAGFSRDVAERALGLTAEEAEERVLALRRG</sequence>
<gene>
    <name evidence="7" type="ORF">NFI88_16190</name>
</gene>
<name>A0ABT1W195_9PROT</name>
<evidence type="ECO:0000256" key="4">
    <source>
        <dbReference type="ARBA" id="ARBA00022490"/>
    </source>
</evidence>
<evidence type="ECO:0000259" key="6">
    <source>
        <dbReference type="Pfam" id="PF02631"/>
    </source>
</evidence>
<dbReference type="RefSeq" id="WP_422921130.1">
    <property type="nucleotide sequence ID" value="NZ_JAMZEJ010000011.1"/>
</dbReference>
<evidence type="ECO:0000256" key="5">
    <source>
        <dbReference type="SAM" id="MobiDB-lite"/>
    </source>
</evidence>
<dbReference type="EMBL" id="JAMZEJ010000011">
    <property type="protein sequence ID" value="MCQ8242374.1"/>
    <property type="molecule type" value="Genomic_DNA"/>
</dbReference>
<protein>
    <recommendedName>
        <fullName evidence="3">Regulatory protein RecX</fullName>
    </recommendedName>
</protein>
<evidence type="ECO:0000256" key="1">
    <source>
        <dbReference type="ARBA" id="ARBA00004496"/>
    </source>
</evidence>
<organism evidence="7 8">
    <name type="scientific">Rhizosaccharibacter radicis</name>
    <dbReference type="NCBI Taxonomy" id="2782605"/>
    <lineage>
        <taxon>Bacteria</taxon>
        <taxon>Pseudomonadati</taxon>
        <taxon>Pseudomonadota</taxon>
        <taxon>Alphaproteobacteria</taxon>
        <taxon>Acetobacterales</taxon>
        <taxon>Acetobacteraceae</taxon>
        <taxon>Rhizosaccharibacter</taxon>
    </lineage>
</organism>
<dbReference type="Proteomes" id="UP001524547">
    <property type="component" value="Unassembled WGS sequence"/>
</dbReference>
<dbReference type="Gene3D" id="1.10.10.10">
    <property type="entry name" value="Winged helix-like DNA-binding domain superfamily/Winged helix DNA-binding domain"/>
    <property type="match status" value="1"/>
</dbReference>
<feature type="region of interest" description="Disordered" evidence="5">
    <location>
        <begin position="138"/>
        <end position="157"/>
    </location>
</feature>
<proteinExistence type="inferred from homology"/>
<accession>A0ABT1W195</accession>
<evidence type="ECO:0000313" key="8">
    <source>
        <dbReference type="Proteomes" id="UP001524547"/>
    </source>
</evidence>
<keyword evidence="4" id="KW-0963">Cytoplasm</keyword>
<dbReference type="InterPro" id="IPR036388">
    <property type="entry name" value="WH-like_DNA-bd_sf"/>
</dbReference>
<evidence type="ECO:0000256" key="3">
    <source>
        <dbReference type="ARBA" id="ARBA00018111"/>
    </source>
</evidence>
<dbReference type="Pfam" id="PF02631">
    <property type="entry name" value="RecX_HTH2"/>
    <property type="match status" value="1"/>
</dbReference>
<reference evidence="7 8" key="1">
    <citation type="submission" date="2022-06" db="EMBL/GenBank/DDBJ databases">
        <title>Rhizosaccharibacter gen. nov. sp. nov. KSS12, endophytic bacteria isolated from sugarcane.</title>
        <authorList>
            <person name="Pitiwittayakul N."/>
        </authorList>
    </citation>
    <scope>NUCLEOTIDE SEQUENCE [LARGE SCALE GENOMIC DNA]</scope>
    <source>
        <strain evidence="7 8">KSS12</strain>
    </source>
</reference>
<comment type="subcellular location">
    <subcellularLocation>
        <location evidence="1">Cytoplasm</location>
    </subcellularLocation>
</comment>
<dbReference type="InterPro" id="IPR053924">
    <property type="entry name" value="RecX_HTH_2nd"/>
</dbReference>
<comment type="caution">
    <text evidence="7">The sequence shown here is derived from an EMBL/GenBank/DDBJ whole genome shotgun (WGS) entry which is preliminary data.</text>
</comment>
<keyword evidence="8" id="KW-1185">Reference proteome</keyword>
<comment type="similarity">
    <text evidence="2">Belongs to the RecX family.</text>
</comment>
<feature type="domain" description="RecX second three-helical" evidence="6">
    <location>
        <begin position="75"/>
        <end position="115"/>
    </location>
</feature>
<evidence type="ECO:0000313" key="7">
    <source>
        <dbReference type="EMBL" id="MCQ8242374.1"/>
    </source>
</evidence>
<evidence type="ECO:0000256" key="2">
    <source>
        <dbReference type="ARBA" id="ARBA00009695"/>
    </source>
</evidence>